<gene>
    <name evidence="2" type="ORF">ACFS6H_15755</name>
</gene>
<name>A0ABW6A960_9BACT</name>
<keyword evidence="1" id="KW-0472">Membrane</keyword>
<comment type="caution">
    <text evidence="2">The sequence shown here is derived from an EMBL/GenBank/DDBJ whole genome shotgun (WGS) entry which is preliminary data.</text>
</comment>
<feature type="transmembrane region" description="Helical" evidence="1">
    <location>
        <begin position="160"/>
        <end position="184"/>
    </location>
</feature>
<sequence length="185" mass="20395">MAISLFLSLIISAFLGWLAAWLCSRYLVNSIVRHKHSLATHIGHFAAEHISLDSFRDKLSDAGLLETAMPAIEKHIDEFLNVKLKEEIPMIGMFIGNKTTDQLKAVFIKQLQTLFPEIMQQLSGNLAASFNMEQLVSEKINALPDARLKEQLQTPLQKPLAGLQVAGLITGAIIGAVNALIFYLG</sequence>
<dbReference type="EMBL" id="JBHUOZ010000003">
    <property type="protein sequence ID" value="MFD2921181.1"/>
    <property type="molecule type" value="Genomic_DNA"/>
</dbReference>
<accession>A0ABW6A960</accession>
<keyword evidence="1" id="KW-0812">Transmembrane</keyword>
<feature type="transmembrane region" description="Helical" evidence="1">
    <location>
        <begin position="6"/>
        <end position="28"/>
    </location>
</feature>
<reference evidence="3" key="1">
    <citation type="journal article" date="2019" name="Int. J. Syst. Evol. Microbiol.">
        <title>The Global Catalogue of Microorganisms (GCM) 10K type strain sequencing project: providing services to taxonomists for standard genome sequencing and annotation.</title>
        <authorList>
            <consortium name="The Broad Institute Genomics Platform"/>
            <consortium name="The Broad Institute Genome Sequencing Center for Infectious Disease"/>
            <person name="Wu L."/>
            <person name="Ma J."/>
        </authorList>
    </citation>
    <scope>NUCLEOTIDE SEQUENCE [LARGE SCALE GENOMIC DNA]</scope>
    <source>
        <strain evidence="3">KCTC 23299</strain>
    </source>
</reference>
<organism evidence="2 3">
    <name type="scientific">Terrimonas rubra</name>
    <dbReference type="NCBI Taxonomy" id="1035890"/>
    <lineage>
        <taxon>Bacteria</taxon>
        <taxon>Pseudomonadati</taxon>
        <taxon>Bacteroidota</taxon>
        <taxon>Chitinophagia</taxon>
        <taxon>Chitinophagales</taxon>
        <taxon>Chitinophagaceae</taxon>
        <taxon>Terrimonas</taxon>
    </lineage>
</organism>
<protein>
    <submittedName>
        <fullName evidence="2">Uncharacterized protein</fullName>
    </submittedName>
</protein>
<evidence type="ECO:0000256" key="1">
    <source>
        <dbReference type="SAM" id="Phobius"/>
    </source>
</evidence>
<evidence type="ECO:0000313" key="3">
    <source>
        <dbReference type="Proteomes" id="UP001597511"/>
    </source>
</evidence>
<keyword evidence="1" id="KW-1133">Transmembrane helix</keyword>
<evidence type="ECO:0000313" key="2">
    <source>
        <dbReference type="EMBL" id="MFD2921181.1"/>
    </source>
</evidence>
<proteinExistence type="predicted"/>
<dbReference type="Proteomes" id="UP001597511">
    <property type="component" value="Unassembled WGS sequence"/>
</dbReference>
<keyword evidence="3" id="KW-1185">Reference proteome</keyword>
<dbReference type="RefSeq" id="WP_386100988.1">
    <property type="nucleotide sequence ID" value="NZ_JBHUOZ010000003.1"/>
</dbReference>